<protein>
    <submittedName>
        <fullName evidence="1">Uncharacterized protein</fullName>
    </submittedName>
</protein>
<gene>
    <name evidence="1" type="ORF">niasHT_013259</name>
</gene>
<evidence type="ECO:0000313" key="2">
    <source>
        <dbReference type="Proteomes" id="UP001620626"/>
    </source>
</evidence>
<reference evidence="1 2" key="1">
    <citation type="submission" date="2024-10" db="EMBL/GenBank/DDBJ databases">
        <authorList>
            <person name="Kim D."/>
        </authorList>
    </citation>
    <scope>NUCLEOTIDE SEQUENCE [LARGE SCALE GENOMIC DNA]</scope>
    <source>
        <strain evidence="1">BH-2024</strain>
    </source>
</reference>
<dbReference type="AlphaFoldDB" id="A0ABD2LKF4"/>
<keyword evidence="2" id="KW-1185">Reference proteome</keyword>
<proteinExistence type="predicted"/>
<dbReference type="EMBL" id="JBICBT010000366">
    <property type="protein sequence ID" value="KAL3115701.1"/>
    <property type="molecule type" value="Genomic_DNA"/>
</dbReference>
<sequence>MPAPQGIVVNMPAPQGIVVNMPAPQGIVVNMPAPQGIVVNMLAPQGIVVKWPASALQGIVVNSDLLLPLMGNDQLCLPFWALYSRLWARTVYNDDFLIVTGQHPVRSWSRTLQDQWTGER</sequence>
<name>A0ABD2LKF4_9BILA</name>
<organism evidence="1 2">
    <name type="scientific">Heterodera trifolii</name>
    <dbReference type="NCBI Taxonomy" id="157864"/>
    <lineage>
        <taxon>Eukaryota</taxon>
        <taxon>Metazoa</taxon>
        <taxon>Ecdysozoa</taxon>
        <taxon>Nematoda</taxon>
        <taxon>Chromadorea</taxon>
        <taxon>Rhabditida</taxon>
        <taxon>Tylenchina</taxon>
        <taxon>Tylenchomorpha</taxon>
        <taxon>Tylenchoidea</taxon>
        <taxon>Heteroderidae</taxon>
        <taxon>Heteroderinae</taxon>
        <taxon>Heterodera</taxon>
    </lineage>
</organism>
<dbReference type="Proteomes" id="UP001620626">
    <property type="component" value="Unassembled WGS sequence"/>
</dbReference>
<accession>A0ABD2LKF4</accession>
<evidence type="ECO:0000313" key="1">
    <source>
        <dbReference type="EMBL" id="KAL3115701.1"/>
    </source>
</evidence>
<comment type="caution">
    <text evidence="1">The sequence shown here is derived from an EMBL/GenBank/DDBJ whole genome shotgun (WGS) entry which is preliminary data.</text>
</comment>